<comment type="caution">
    <text evidence="1">The sequence shown here is derived from an EMBL/GenBank/DDBJ whole genome shotgun (WGS) entry which is preliminary data.</text>
</comment>
<dbReference type="InterPro" id="IPR019694">
    <property type="entry name" value="Phage_HP1_Orf23"/>
</dbReference>
<dbReference type="RefSeq" id="WP_379840702.1">
    <property type="nucleotide sequence ID" value="NZ_JBHSMA010000001.1"/>
</dbReference>
<gene>
    <name evidence="1" type="ORF">ACFPMF_01735</name>
</gene>
<sequence length="398" mass="41669">MAQPKVDIQIQNGGLGRTATVRDGVAGLVVTGIAASGLALGVPKRFYSLAEAEAVGILKSVSGLLHAWTQISDFFATAGDGAELWVILIANTTTQATAVALTGDDSSPLEKLLVGALGRITVVGTSLGRAGGYTPSYSQGFDGGLTAAAGAAQSVAGKFYGRYTPVHVILDGAFMDPALNYTNYRSGGSNNHVSCFVGTDVAGSRVACMGKLLGRIASNPVQRNVGRVKDGPFMAEGHLTTGLPVVSMAKAALDAIHDAGFILPRIHLGIPGVFLSDDPTLVDAADDFTSISRNLVIGKAVRLTYATYVQELLDEVEITEEGRISPSKVAYYEGRIEQTLIQQMVTNGNCSSVSCSINPRQNILSTDRLEIDLKIVPVGQLKEIVVKLGFSNPALTES</sequence>
<proteinExistence type="predicted"/>
<dbReference type="Proteomes" id="UP001596106">
    <property type="component" value="Unassembled WGS sequence"/>
</dbReference>
<dbReference type="EMBL" id="JBHSMA010000001">
    <property type="protein sequence ID" value="MFC5408012.1"/>
    <property type="molecule type" value="Genomic_DNA"/>
</dbReference>
<protein>
    <submittedName>
        <fullName evidence="1">DUF2586 family protein</fullName>
    </submittedName>
</protein>
<reference evidence="2" key="1">
    <citation type="journal article" date="2019" name="Int. J. Syst. Evol. Microbiol.">
        <title>The Global Catalogue of Microorganisms (GCM) 10K type strain sequencing project: providing services to taxonomists for standard genome sequencing and annotation.</title>
        <authorList>
            <consortium name="The Broad Institute Genomics Platform"/>
            <consortium name="The Broad Institute Genome Sequencing Center for Infectious Disease"/>
            <person name="Wu L."/>
            <person name="Ma J."/>
        </authorList>
    </citation>
    <scope>NUCLEOTIDE SEQUENCE [LARGE SCALE GENOMIC DNA]</scope>
    <source>
        <strain evidence="2">CCUG 55250</strain>
    </source>
</reference>
<name>A0ABW0I7B6_9BACT</name>
<dbReference type="Pfam" id="PF10758">
    <property type="entry name" value="DUF2586"/>
    <property type="match status" value="1"/>
</dbReference>
<accession>A0ABW0I7B6</accession>
<organism evidence="1 2">
    <name type="scientific">Larkinella bovis</name>
    <dbReference type="NCBI Taxonomy" id="683041"/>
    <lineage>
        <taxon>Bacteria</taxon>
        <taxon>Pseudomonadati</taxon>
        <taxon>Bacteroidota</taxon>
        <taxon>Cytophagia</taxon>
        <taxon>Cytophagales</taxon>
        <taxon>Spirosomataceae</taxon>
        <taxon>Larkinella</taxon>
    </lineage>
</organism>
<evidence type="ECO:0000313" key="2">
    <source>
        <dbReference type="Proteomes" id="UP001596106"/>
    </source>
</evidence>
<keyword evidence="2" id="KW-1185">Reference proteome</keyword>
<evidence type="ECO:0000313" key="1">
    <source>
        <dbReference type="EMBL" id="MFC5408012.1"/>
    </source>
</evidence>